<dbReference type="PANTHER" id="PTHR43630">
    <property type="entry name" value="POLY-BETA-1,6-N-ACETYL-D-GLUCOSAMINE SYNTHASE"/>
    <property type="match status" value="1"/>
</dbReference>
<dbReference type="PANTHER" id="PTHR43630:SF2">
    <property type="entry name" value="GLYCOSYLTRANSFERASE"/>
    <property type="match status" value="1"/>
</dbReference>
<dbReference type="GO" id="GO:0016740">
    <property type="term" value="F:transferase activity"/>
    <property type="evidence" value="ECO:0007669"/>
    <property type="project" value="UniProtKB-KW"/>
</dbReference>
<evidence type="ECO:0000256" key="1">
    <source>
        <dbReference type="ARBA" id="ARBA00038494"/>
    </source>
</evidence>
<evidence type="ECO:0000313" key="4">
    <source>
        <dbReference type="Proteomes" id="UP000199233"/>
    </source>
</evidence>
<dbReference type="EMBL" id="FOFS01000003">
    <property type="protein sequence ID" value="SEQ02139.1"/>
    <property type="molecule type" value="Genomic_DNA"/>
</dbReference>
<dbReference type="SUPFAM" id="SSF53448">
    <property type="entry name" value="Nucleotide-diphospho-sugar transferases"/>
    <property type="match status" value="1"/>
</dbReference>
<evidence type="ECO:0000259" key="2">
    <source>
        <dbReference type="Pfam" id="PF00535"/>
    </source>
</evidence>
<sequence length="265" mass="30017">MLSARPPRRHRLSALLICRDEADRIEACLQSLAGWVDELIVLDSGSRDDTVAIARRYSTQVYETDWPGYGAQRQRALEKASGDYILSIDADERATPELRAEIDALLAQAQPACGSWQLRWEFWFLGARIRHGRFESPQTRLFRREGLRWPPLPVHEAPILPPGPTGLLQARLPHHSFRNLRHAYEKHSEYAWLIAQQKYAAGKRASLGMAMLRGGWELFVQLLLRGLWRDGAPGLQLALLLAHYAFLKYAYLASLSLESPPVSGT</sequence>
<comment type="similarity">
    <text evidence="1">Belongs to the glycosyltransferase 2 family. WaaE/KdtX subfamily.</text>
</comment>
<evidence type="ECO:0000313" key="3">
    <source>
        <dbReference type="EMBL" id="SEQ02139.1"/>
    </source>
</evidence>
<protein>
    <submittedName>
        <fullName evidence="3">Glycosyltransferase involved in cell wall bisynthesis</fullName>
    </submittedName>
</protein>
<dbReference type="InterPro" id="IPR029044">
    <property type="entry name" value="Nucleotide-diphossugar_trans"/>
</dbReference>
<dbReference type="AlphaFoldDB" id="A0A1H9CLU8"/>
<keyword evidence="3" id="KW-0808">Transferase</keyword>
<dbReference type="InterPro" id="IPR001173">
    <property type="entry name" value="Glyco_trans_2-like"/>
</dbReference>
<dbReference type="STRING" id="489703.SAMN04488038_10399"/>
<dbReference type="Proteomes" id="UP000199233">
    <property type="component" value="Unassembled WGS sequence"/>
</dbReference>
<feature type="domain" description="Glycosyltransferase 2-like" evidence="2">
    <location>
        <begin position="13"/>
        <end position="119"/>
    </location>
</feature>
<dbReference type="Pfam" id="PF00535">
    <property type="entry name" value="Glycos_transf_2"/>
    <property type="match status" value="1"/>
</dbReference>
<organism evidence="3 4">
    <name type="scientific">Solimonas aquatica</name>
    <dbReference type="NCBI Taxonomy" id="489703"/>
    <lineage>
        <taxon>Bacteria</taxon>
        <taxon>Pseudomonadati</taxon>
        <taxon>Pseudomonadota</taxon>
        <taxon>Gammaproteobacteria</taxon>
        <taxon>Nevskiales</taxon>
        <taxon>Nevskiaceae</taxon>
        <taxon>Solimonas</taxon>
    </lineage>
</organism>
<keyword evidence="4" id="KW-1185">Reference proteome</keyword>
<accession>A0A1H9CLU8</accession>
<dbReference type="CDD" id="cd02511">
    <property type="entry name" value="Beta4Glucosyltransferase"/>
    <property type="match status" value="1"/>
</dbReference>
<dbReference type="RefSeq" id="WP_093282707.1">
    <property type="nucleotide sequence ID" value="NZ_FOFS01000003.1"/>
</dbReference>
<reference evidence="3 4" key="1">
    <citation type="submission" date="2016-10" db="EMBL/GenBank/DDBJ databases">
        <authorList>
            <person name="de Groot N.N."/>
        </authorList>
    </citation>
    <scope>NUCLEOTIDE SEQUENCE [LARGE SCALE GENOMIC DNA]</scope>
    <source>
        <strain evidence="3 4">DSM 25927</strain>
    </source>
</reference>
<dbReference type="Gene3D" id="3.90.550.10">
    <property type="entry name" value="Spore Coat Polysaccharide Biosynthesis Protein SpsA, Chain A"/>
    <property type="match status" value="1"/>
</dbReference>
<dbReference type="OrthoDB" id="9815923at2"/>
<proteinExistence type="inferred from homology"/>
<name>A0A1H9CLU8_9GAMM</name>
<gene>
    <name evidence="3" type="ORF">SAMN04488038_10399</name>
</gene>